<accession>A0A1V6RIQ5</accession>
<keyword evidence="2" id="KW-1185">Reference proteome</keyword>
<dbReference type="EMBL" id="MDYO01000004">
    <property type="protein sequence ID" value="OQE01329.1"/>
    <property type="molecule type" value="Genomic_DNA"/>
</dbReference>
<evidence type="ECO:0000313" key="2">
    <source>
        <dbReference type="Proteomes" id="UP000191612"/>
    </source>
</evidence>
<comment type="caution">
    <text evidence="1">The sequence shown here is derived from an EMBL/GenBank/DDBJ whole genome shotgun (WGS) entry which is preliminary data.</text>
</comment>
<evidence type="ECO:0000313" key="1">
    <source>
        <dbReference type="EMBL" id="OQE01329.1"/>
    </source>
</evidence>
<dbReference type="Proteomes" id="UP000191612">
    <property type="component" value="Unassembled WGS sequence"/>
</dbReference>
<dbReference type="AlphaFoldDB" id="A0A1V6RIQ5"/>
<gene>
    <name evidence="1" type="ORF">PENSOL_c004G08656</name>
</gene>
<protein>
    <submittedName>
        <fullName evidence="1">Uncharacterized protein</fullName>
    </submittedName>
</protein>
<sequence length="277" mass="32007">MRVLANEPNYVTELIMNSTHLPTGINCTIFDEPCEEYDNFAAVLKTPGFRRLDIAILVGGQFDSEIRGSRRSLLNGRLRRALGEAKDMEDFRLHTTVTTYCYDDDYRYPTLDYLIPLQSIVPVQKWTRLRHFELSRFLISQSDITSFLAALPRSVRSVELSMLKFLIAGENWHGLLEYMRKMIREKTVWGDREIATRPKVTIGLPLMRREIGRGQWIEKEVHDFIYGEGENPFSGRVHCSTPFGVGILKDAFEPNFERPHVNQDDLIEMGIAKEGIY</sequence>
<dbReference type="STRING" id="60172.A0A1V6RIQ5"/>
<organism evidence="1 2">
    <name type="scientific">Penicillium solitum</name>
    <dbReference type="NCBI Taxonomy" id="60172"/>
    <lineage>
        <taxon>Eukaryota</taxon>
        <taxon>Fungi</taxon>
        <taxon>Dikarya</taxon>
        <taxon>Ascomycota</taxon>
        <taxon>Pezizomycotina</taxon>
        <taxon>Eurotiomycetes</taxon>
        <taxon>Eurotiomycetidae</taxon>
        <taxon>Eurotiales</taxon>
        <taxon>Aspergillaceae</taxon>
        <taxon>Penicillium</taxon>
    </lineage>
</organism>
<proteinExistence type="predicted"/>
<reference evidence="2" key="1">
    <citation type="journal article" date="2017" name="Nat. Microbiol.">
        <title>Global analysis of biosynthetic gene clusters reveals vast potential of secondary metabolite production in Penicillium species.</title>
        <authorList>
            <person name="Nielsen J.C."/>
            <person name="Grijseels S."/>
            <person name="Prigent S."/>
            <person name="Ji B."/>
            <person name="Dainat J."/>
            <person name="Nielsen K.F."/>
            <person name="Frisvad J.C."/>
            <person name="Workman M."/>
            <person name="Nielsen J."/>
        </authorList>
    </citation>
    <scope>NUCLEOTIDE SEQUENCE [LARGE SCALE GENOMIC DNA]</scope>
    <source>
        <strain evidence="2">IBT 29525</strain>
    </source>
</reference>
<name>A0A1V6RIQ5_9EURO</name>